<keyword evidence="8" id="KW-0418">Kinase</keyword>
<keyword evidence="5" id="KW-0723">Serine/threonine-protein kinase</keyword>
<dbReference type="GO" id="GO:0005737">
    <property type="term" value="C:cytoplasm"/>
    <property type="evidence" value="ECO:0007669"/>
    <property type="project" value="TreeGrafter"/>
</dbReference>
<dbReference type="InterPro" id="IPR050629">
    <property type="entry name" value="STE20/SPS1-PAK"/>
</dbReference>
<dbReference type="SUPFAM" id="SSF56112">
    <property type="entry name" value="Protein kinase-like (PK-like)"/>
    <property type="match status" value="1"/>
</dbReference>
<reference evidence="8" key="2">
    <citation type="submission" date="2023-02" db="EMBL/GenBank/DDBJ databases">
        <authorList>
            <consortium name="DOE Joint Genome Institute"/>
            <person name="Mondo S.J."/>
            <person name="Chang Y."/>
            <person name="Wang Y."/>
            <person name="Ahrendt S."/>
            <person name="Andreopoulos W."/>
            <person name="Barry K."/>
            <person name="Beard J."/>
            <person name="Benny G.L."/>
            <person name="Blankenship S."/>
            <person name="Bonito G."/>
            <person name="Cuomo C."/>
            <person name="Desiro A."/>
            <person name="Gervers K.A."/>
            <person name="Hundley H."/>
            <person name="Kuo A."/>
            <person name="LaButti K."/>
            <person name="Lang B.F."/>
            <person name="Lipzen A."/>
            <person name="O'Donnell K."/>
            <person name="Pangilinan J."/>
            <person name="Reynolds N."/>
            <person name="Sandor L."/>
            <person name="Smith M.W."/>
            <person name="Tsang A."/>
            <person name="Grigoriev I.V."/>
            <person name="Stajich J.E."/>
            <person name="Spatafora J.W."/>
        </authorList>
    </citation>
    <scope>NUCLEOTIDE SEQUENCE</scope>
    <source>
        <strain evidence="8">RSA 2281</strain>
    </source>
</reference>
<dbReference type="InterPro" id="IPR000719">
    <property type="entry name" value="Prot_kinase_dom"/>
</dbReference>
<keyword evidence="2 4" id="KW-0547">Nucleotide-binding</keyword>
<comment type="caution">
    <text evidence="8">The sequence shown here is derived from an EMBL/GenBank/DDBJ whole genome shotgun (WGS) entry which is preliminary data.</text>
</comment>
<evidence type="ECO:0000313" key="9">
    <source>
        <dbReference type="Proteomes" id="UP001209540"/>
    </source>
</evidence>
<dbReference type="PROSITE" id="PS00108">
    <property type="entry name" value="PROTEIN_KINASE_ST"/>
    <property type="match status" value="1"/>
</dbReference>
<feature type="domain" description="Protein kinase" evidence="7">
    <location>
        <begin position="116"/>
        <end position="352"/>
    </location>
</feature>
<evidence type="ECO:0000256" key="1">
    <source>
        <dbReference type="ARBA" id="ARBA00012513"/>
    </source>
</evidence>
<dbReference type="PROSITE" id="PS00107">
    <property type="entry name" value="PROTEIN_KINASE_ATP"/>
    <property type="match status" value="1"/>
</dbReference>
<dbReference type="GO" id="GO:0004674">
    <property type="term" value="F:protein serine/threonine kinase activity"/>
    <property type="evidence" value="ECO:0007669"/>
    <property type="project" value="UniProtKB-KW"/>
</dbReference>
<dbReference type="EC" id="2.7.11.1" evidence="1"/>
<keyword evidence="9" id="KW-1185">Reference proteome</keyword>
<dbReference type="Gene3D" id="3.30.200.20">
    <property type="entry name" value="Phosphorylase Kinase, domain 1"/>
    <property type="match status" value="1"/>
</dbReference>
<comment type="similarity">
    <text evidence="5">Belongs to the protein kinase superfamily.</text>
</comment>
<proteinExistence type="inferred from homology"/>
<feature type="coiled-coil region" evidence="6">
    <location>
        <begin position="81"/>
        <end position="119"/>
    </location>
</feature>
<dbReference type="PANTHER" id="PTHR48012:SF16">
    <property type="entry name" value="NON-SPECIFIC SERINE_THREONINE PROTEIN KINASE"/>
    <property type="match status" value="1"/>
</dbReference>
<dbReference type="PROSITE" id="PS50011">
    <property type="entry name" value="PROTEIN_KINASE_DOM"/>
    <property type="match status" value="1"/>
</dbReference>
<evidence type="ECO:0000256" key="3">
    <source>
        <dbReference type="ARBA" id="ARBA00022840"/>
    </source>
</evidence>
<dbReference type="PANTHER" id="PTHR48012">
    <property type="entry name" value="STERILE20-LIKE KINASE, ISOFORM B-RELATED"/>
    <property type="match status" value="1"/>
</dbReference>
<name>A0AAD5PBQ8_9FUNG</name>
<feature type="binding site" evidence="4">
    <location>
        <position position="145"/>
    </location>
    <ligand>
        <name>ATP</name>
        <dbReference type="ChEBI" id="CHEBI:30616"/>
    </ligand>
</feature>
<accession>A0AAD5PBQ8</accession>
<evidence type="ECO:0000256" key="4">
    <source>
        <dbReference type="PROSITE-ProRule" id="PRU10141"/>
    </source>
</evidence>
<dbReference type="EMBL" id="JAIXMP010000020">
    <property type="protein sequence ID" value="KAI9257225.1"/>
    <property type="molecule type" value="Genomic_DNA"/>
</dbReference>
<keyword evidence="8" id="KW-0808">Transferase</keyword>
<dbReference type="Pfam" id="PF00069">
    <property type="entry name" value="Pkinase"/>
    <property type="match status" value="1"/>
</dbReference>
<gene>
    <name evidence="8" type="ORF">BDA99DRAFT_133518</name>
</gene>
<sequence length="352" mass="39961">MNCSTTALSSTCQIYATGKVSITTRRTSVNELLAAAVSRPSIHPRRATTPAAITSKDIFNNEKRPSFTLVSFVRRYLYTTNKRKQQRRRQKDQEYQQDKKNINNKLISYSANLNDYEKLHVLGVGGTATVYACKHKPTKTTVAVKQIDLELLDVSHESKRLEGLRREIQIMKLCRHQHLLPTFQSFVHSSYLYIIMPMMPFGSCRDLLTNFFPEGLDERLIACIIKQVISGLQYLHENGLLHRDIKSANLLLESGTVRLADFGVSNHLLSSTTTTSEQGETPSLRRARRKSFVGTPCWMAPEILQHHEYNQKVDIWALGITTFELASGWPPLCEHDAASVRTTMITLYLLSC</sequence>
<dbReference type="Proteomes" id="UP001209540">
    <property type="component" value="Unassembled WGS sequence"/>
</dbReference>
<keyword evidence="3 4" id="KW-0067">ATP-binding</keyword>
<evidence type="ECO:0000259" key="7">
    <source>
        <dbReference type="PROSITE" id="PS50011"/>
    </source>
</evidence>
<evidence type="ECO:0000256" key="6">
    <source>
        <dbReference type="SAM" id="Coils"/>
    </source>
</evidence>
<dbReference type="Gene3D" id="1.10.510.10">
    <property type="entry name" value="Transferase(Phosphotransferase) domain 1"/>
    <property type="match status" value="1"/>
</dbReference>
<evidence type="ECO:0000256" key="5">
    <source>
        <dbReference type="RuleBase" id="RU000304"/>
    </source>
</evidence>
<organism evidence="8 9">
    <name type="scientific">Phascolomyces articulosus</name>
    <dbReference type="NCBI Taxonomy" id="60185"/>
    <lineage>
        <taxon>Eukaryota</taxon>
        <taxon>Fungi</taxon>
        <taxon>Fungi incertae sedis</taxon>
        <taxon>Mucoromycota</taxon>
        <taxon>Mucoromycotina</taxon>
        <taxon>Mucoromycetes</taxon>
        <taxon>Mucorales</taxon>
        <taxon>Lichtheimiaceae</taxon>
        <taxon>Phascolomyces</taxon>
    </lineage>
</organism>
<reference evidence="8" key="1">
    <citation type="journal article" date="2022" name="IScience">
        <title>Evolution of zygomycete secretomes and the origins of terrestrial fungal ecologies.</title>
        <authorList>
            <person name="Chang Y."/>
            <person name="Wang Y."/>
            <person name="Mondo S."/>
            <person name="Ahrendt S."/>
            <person name="Andreopoulos W."/>
            <person name="Barry K."/>
            <person name="Beard J."/>
            <person name="Benny G.L."/>
            <person name="Blankenship S."/>
            <person name="Bonito G."/>
            <person name="Cuomo C."/>
            <person name="Desiro A."/>
            <person name="Gervers K.A."/>
            <person name="Hundley H."/>
            <person name="Kuo A."/>
            <person name="LaButti K."/>
            <person name="Lang B.F."/>
            <person name="Lipzen A."/>
            <person name="O'Donnell K."/>
            <person name="Pangilinan J."/>
            <person name="Reynolds N."/>
            <person name="Sandor L."/>
            <person name="Smith M.E."/>
            <person name="Tsang A."/>
            <person name="Grigoriev I.V."/>
            <person name="Stajich J.E."/>
            <person name="Spatafora J.W."/>
        </authorList>
    </citation>
    <scope>NUCLEOTIDE SEQUENCE</scope>
    <source>
        <strain evidence="8">RSA 2281</strain>
    </source>
</reference>
<dbReference type="SMART" id="SM00220">
    <property type="entry name" value="S_TKc"/>
    <property type="match status" value="1"/>
</dbReference>
<keyword evidence="6" id="KW-0175">Coiled coil</keyword>
<dbReference type="InterPro" id="IPR008271">
    <property type="entry name" value="Ser/Thr_kinase_AS"/>
</dbReference>
<dbReference type="InterPro" id="IPR011009">
    <property type="entry name" value="Kinase-like_dom_sf"/>
</dbReference>
<dbReference type="InterPro" id="IPR017441">
    <property type="entry name" value="Protein_kinase_ATP_BS"/>
</dbReference>
<evidence type="ECO:0000256" key="2">
    <source>
        <dbReference type="ARBA" id="ARBA00022741"/>
    </source>
</evidence>
<evidence type="ECO:0000313" key="8">
    <source>
        <dbReference type="EMBL" id="KAI9257225.1"/>
    </source>
</evidence>
<protein>
    <recommendedName>
        <fullName evidence="1">non-specific serine/threonine protein kinase</fullName>
        <ecNumber evidence="1">2.7.11.1</ecNumber>
    </recommendedName>
</protein>
<dbReference type="AlphaFoldDB" id="A0AAD5PBQ8"/>
<dbReference type="GO" id="GO:0005524">
    <property type="term" value="F:ATP binding"/>
    <property type="evidence" value="ECO:0007669"/>
    <property type="project" value="UniProtKB-UniRule"/>
</dbReference>